<evidence type="ECO:0000256" key="4">
    <source>
        <dbReference type="ARBA" id="ARBA00022448"/>
    </source>
</evidence>
<feature type="region of interest" description="Disordered" evidence="12">
    <location>
        <begin position="308"/>
        <end position="346"/>
    </location>
</feature>
<keyword evidence="4" id="KW-0813">Transport</keyword>
<protein>
    <submittedName>
        <fullName evidence="15">Syntaxin 16</fullName>
    </submittedName>
</protein>
<evidence type="ECO:0000259" key="13">
    <source>
        <dbReference type="PROSITE" id="PS50013"/>
    </source>
</evidence>
<dbReference type="PANTHER" id="PTHR19957">
    <property type="entry name" value="SYNTAXIN"/>
    <property type="match status" value="1"/>
</dbReference>
<keyword evidence="16" id="KW-1185">Reference proteome</keyword>
<feature type="domain" description="T-SNARE coiled-coil homology" evidence="14">
    <location>
        <begin position="512"/>
        <end position="574"/>
    </location>
</feature>
<dbReference type="SMART" id="SM00397">
    <property type="entry name" value="t_SNARE"/>
    <property type="match status" value="1"/>
</dbReference>
<feature type="compositionally biased region" description="Basic and acidic residues" evidence="12">
    <location>
        <begin position="160"/>
        <end position="183"/>
    </location>
</feature>
<dbReference type="Gene3D" id="1.20.58.70">
    <property type="match status" value="1"/>
</dbReference>
<dbReference type="EMBL" id="JAPMOS010000068">
    <property type="protein sequence ID" value="KAJ4456503.1"/>
    <property type="molecule type" value="Genomic_DNA"/>
</dbReference>
<evidence type="ECO:0000313" key="15">
    <source>
        <dbReference type="EMBL" id="KAJ4456503.1"/>
    </source>
</evidence>
<proteinExistence type="inferred from homology"/>
<evidence type="ECO:0000256" key="3">
    <source>
        <dbReference type="ARBA" id="ARBA00009063"/>
    </source>
</evidence>
<dbReference type="SUPFAM" id="SSF47661">
    <property type="entry name" value="t-snare proteins"/>
    <property type="match status" value="1"/>
</dbReference>
<dbReference type="InterPro" id="IPR023779">
    <property type="entry name" value="Chromodomain_CS"/>
</dbReference>
<comment type="similarity">
    <text evidence="3">Belongs to the syntaxin family.</text>
</comment>
<dbReference type="Gene3D" id="2.40.50.40">
    <property type="match status" value="1"/>
</dbReference>
<keyword evidence="6" id="KW-0653">Protein transport</keyword>
<feature type="region of interest" description="Disordered" evidence="12">
    <location>
        <begin position="119"/>
        <end position="206"/>
    </location>
</feature>
<gene>
    <name evidence="15" type="ORF">PAPYR_8240</name>
</gene>
<sequence length="611" mass="67695">MSHTTVAQISADDIQCAMVEIGGFDVEEVDGEKWIALLEKLNLSKHQLSALKKRVNDILENSDGEYVVEAIRGKRCSKSGQVQYLLKWLGYGERENTWEDAASLENCQKLVREYEDALKASKRRGSQGTSTATATAAESKEKPSQSKGPAAAAAAPAPPEVKKEKEKERGGKDRDKDRQEAAGRKHARGASGGSESVAGGSKKPRAETEADLKAALAALHRERYSFCEDDVVSLINVKQSATGYQLTVQWRDKARNPCAIPAATLREVCPRKPQSPLFTPLTLASRNFTEAVSPFLDLTQNYFAMRQRRQQQKGPLTSGAAETEMSEMKGERKLLDSPKAPMGDSIRPEWMELGTSVKDMMAMVEQKLEQLGKSYRDQRLVSFDDHTTGSSDSIEILSQEISRLISLAQKKLDRIPSETDTKQNQIIRKNLQQQLAVQLSQVTQAFREQQKRYLLELKSSEERAASLSGDVGGGLRQRGPSAPALEDDGSPPEGVYTRGFSDSQKQAVAYNQDMINERLQEIKKIQKSMQNLAQIFRELHMLVVDQGTLLDRIDFNLEQTEQYTEEAVQEQRKVAPARPPSATFQPRLPPCVPAGLLARLGVSPAAPLLRS</sequence>
<dbReference type="InterPro" id="IPR045242">
    <property type="entry name" value="Syntaxin"/>
</dbReference>
<evidence type="ECO:0000256" key="12">
    <source>
        <dbReference type="SAM" id="MobiDB-lite"/>
    </source>
</evidence>
<dbReference type="PROSITE" id="PS50192">
    <property type="entry name" value="T_SNARE"/>
    <property type="match status" value="1"/>
</dbReference>
<feature type="domain" description="Chromo" evidence="13">
    <location>
        <begin position="66"/>
        <end position="126"/>
    </location>
</feature>
<comment type="subcellular location">
    <subcellularLocation>
        <location evidence="2">Golgi apparatus membrane</location>
        <topology evidence="2">Single-pass type IV membrane protein</topology>
    </subcellularLocation>
    <subcellularLocation>
        <location evidence="1">Nucleus</location>
    </subcellularLocation>
</comment>
<evidence type="ECO:0000259" key="14">
    <source>
        <dbReference type="PROSITE" id="PS50192"/>
    </source>
</evidence>
<dbReference type="InterPro" id="IPR006012">
    <property type="entry name" value="Syntaxin/epimorphin_CS"/>
</dbReference>
<keyword evidence="9" id="KW-0175">Coiled coil</keyword>
<evidence type="ECO:0000313" key="16">
    <source>
        <dbReference type="Proteomes" id="UP001141327"/>
    </source>
</evidence>
<reference evidence="15" key="1">
    <citation type="journal article" date="2022" name="bioRxiv">
        <title>Genomics of Preaxostyla Flagellates Illuminates Evolutionary Transitions and the Path Towards Mitochondrial Loss.</title>
        <authorList>
            <person name="Novak L.V.F."/>
            <person name="Treitli S.C."/>
            <person name="Pyrih J."/>
            <person name="Halakuc P."/>
            <person name="Pipaliya S.V."/>
            <person name="Vacek V."/>
            <person name="Brzon O."/>
            <person name="Soukal P."/>
            <person name="Eme L."/>
            <person name="Dacks J.B."/>
            <person name="Karnkowska A."/>
            <person name="Elias M."/>
            <person name="Hampl V."/>
        </authorList>
    </citation>
    <scope>NUCLEOTIDE SEQUENCE</scope>
    <source>
        <strain evidence="15">RCP-MX</strain>
    </source>
</reference>
<dbReference type="InterPro" id="IPR016197">
    <property type="entry name" value="Chromo-like_dom_sf"/>
</dbReference>
<evidence type="ECO:0000256" key="2">
    <source>
        <dbReference type="ARBA" id="ARBA00004409"/>
    </source>
</evidence>
<dbReference type="InterPro" id="IPR023780">
    <property type="entry name" value="Chromo_domain"/>
</dbReference>
<keyword evidence="11" id="KW-0539">Nucleus</keyword>
<dbReference type="Pfam" id="PF00385">
    <property type="entry name" value="Chromo"/>
    <property type="match status" value="1"/>
</dbReference>
<evidence type="ECO:0000256" key="8">
    <source>
        <dbReference type="ARBA" id="ARBA00023034"/>
    </source>
</evidence>
<name>A0ABQ8UCJ2_9EUKA</name>
<keyword evidence="7" id="KW-1133">Transmembrane helix</keyword>
<accession>A0ABQ8UCJ2</accession>
<feature type="compositionally biased region" description="Basic and acidic residues" evidence="12">
    <location>
        <begin position="326"/>
        <end position="336"/>
    </location>
</feature>
<dbReference type="SUPFAM" id="SSF54160">
    <property type="entry name" value="Chromo domain-like"/>
    <property type="match status" value="1"/>
</dbReference>
<feature type="region of interest" description="Disordered" evidence="12">
    <location>
        <begin position="466"/>
        <end position="494"/>
    </location>
</feature>
<dbReference type="CDD" id="cd15845">
    <property type="entry name" value="SNARE_syntaxin16"/>
    <property type="match status" value="1"/>
</dbReference>
<dbReference type="PROSITE" id="PS00598">
    <property type="entry name" value="CHROMO_1"/>
    <property type="match status" value="1"/>
</dbReference>
<keyword evidence="5" id="KW-0812">Transmembrane</keyword>
<evidence type="ECO:0000256" key="1">
    <source>
        <dbReference type="ARBA" id="ARBA00004123"/>
    </source>
</evidence>
<evidence type="ECO:0000256" key="5">
    <source>
        <dbReference type="ARBA" id="ARBA00022692"/>
    </source>
</evidence>
<dbReference type="PANTHER" id="PTHR19957:SF83">
    <property type="entry name" value="SYNTAXIN-16"/>
    <property type="match status" value="1"/>
</dbReference>
<dbReference type="InterPro" id="IPR000953">
    <property type="entry name" value="Chromo/chromo_shadow_dom"/>
</dbReference>
<evidence type="ECO:0000256" key="11">
    <source>
        <dbReference type="ARBA" id="ARBA00023242"/>
    </source>
</evidence>
<dbReference type="InterPro" id="IPR010989">
    <property type="entry name" value="SNARE"/>
</dbReference>
<organism evidence="15 16">
    <name type="scientific">Paratrimastix pyriformis</name>
    <dbReference type="NCBI Taxonomy" id="342808"/>
    <lineage>
        <taxon>Eukaryota</taxon>
        <taxon>Metamonada</taxon>
        <taxon>Preaxostyla</taxon>
        <taxon>Paratrimastigidae</taxon>
        <taxon>Paratrimastix</taxon>
    </lineage>
</organism>
<comment type="caution">
    <text evidence="15">The sequence shown here is derived from an EMBL/GenBank/DDBJ whole genome shotgun (WGS) entry which is preliminary data.</text>
</comment>
<evidence type="ECO:0000256" key="7">
    <source>
        <dbReference type="ARBA" id="ARBA00022989"/>
    </source>
</evidence>
<keyword evidence="10" id="KW-0472">Membrane</keyword>
<evidence type="ECO:0000256" key="10">
    <source>
        <dbReference type="ARBA" id="ARBA00023136"/>
    </source>
</evidence>
<dbReference type="PROSITE" id="PS00914">
    <property type="entry name" value="SYNTAXIN"/>
    <property type="match status" value="1"/>
</dbReference>
<evidence type="ECO:0000256" key="6">
    <source>
        <dbReference type="ARBA" id="ARBA00022927"/>
    </source>
</evidence>
<dbReference type="Proteomes" id="UP001141327">
    <property type="component" value="Unassembled WGS sequence"/>
</dbReference>
<dbReference type="SMART" id="SM00298">
    <property type="entry name" value="CHROMO"/>
    <property type="match status" value="1"/>
</dbReference>
<keyword evidence="8" id="KW-0333">Golgi apparatus</keyword>
<dbReference type="PROSITE" id="PS50013">
    <property type="entry name" value="CHROMO_2"/>
    <property type="match status" value="1"/>
</dbReference>
<evidence type="ECO:0000256" key="9">
    <source>
        <dbReference type="ARBA" id="ARBA00023054"/>
    </source>
</evidence>
<dbReference type="CDD" id="cd00024">
    <property type="entry name" value="CD_CSD"/>
    <property type="match status" value="1"/>
</dbReference>
<dbReference type="InterPro" id="IPR000727">
    <property type="entry name" value="T_SNARE_dom"/>
</dbReference>